<keyword evidence="2" id="KW-1003">Cell membrane</keyword>
<evidence type="ECO:0000256" key="6">
    <source>
        <dbReference type="ARBA" id="ARBA00022840"/>
    </source>
</evidence>
<gene>
    <name evidence="12" type="primary">modC</name>
    <name evidence="12" type="ORF">DESUT3_36020</name>
</gene>
<dbReference type="PROSITE" id="PS51866">
    <property type="entry name" value="MOP"/>
    <property type="match status" value="1"/>
</dbReference>
<dbReference type="Gene3D" id="3.40.50.300">
    <property type="entry name" value="P-loop containing nucleotide triphosphate hydrolases"/>
    <property type="match status" value="1"/>
</dbReference>
<evidence type="ECO:0000256" key="4">
    <source>
        <dbReference type="ARBA" id="ARBA00022519"/>
    </source>
</evidence>
<dbReference type="Gene3D" id="2.40.50.100">
    <property type="match status" value="1"/>
</dbReference>
<evidence type="ECO:0000313" key="13">
    <source>
        <dbReference type="Proteomes" id="UP001319827"/>
    </source>
</evidence>
<keyword evidence="6" id="KW-0067">ATP-binding</keyword>
<dbReference type="InterPro" id="IPR004606">
    <property type="entry name" value="Mop_domain"/>
</dbReference>
<evidence type="ECO:0000313" key="12">
    <source>
        <dbReference type="EMBL" id="BCR06533.1"/>
    </source>
</evidence>
<dbReference type="InterPro" id="IPR008995">
    <property type="entry name" value="Mo/tungstate-bd_C_term_dom"/>
</dbReference>
<dbReference type="SUPFAM" id="SSF52540">
    <property type="entry name" value="P-loop containing nucleoside triphosphate hydrolases"/>
    <property type="match status" value="1"/>
</dbReference>
<dbReference type="SUPFAM" id="SSF50331">
    <property type="entry name" value="MOP-like"/>
    <property type="match status" value="1"/>
</dbReference>
<sequence>MRLEVCLQKSFGSFRFDAEFRVEVSRIGIFGKSGSGKSTLVGMLAGLVHPDAGYIRLDGEPLYDSATGVRLSPERRRLAVVFQHAHLFPHLSVQRNLLYGYRRTPGHERKIDPGAIAEVLNITHLLGRGVGTLSGGERQRVALGRAVLTCPRFILMDEPLTGLDEGLKYQIIPYLQKVFSEFDIPLLFISHSLNEMRLMTEEVLVFEAGRLAAQVSVEDLARQRMASSQVGYINLMELHSPRPQDDLWAYRWGEHELVLSDGANGGGAAMYELSSKDITLFKRHPEASSARNLLHCRVTEVFETGNRVGVELDCGGQRLVSQVVHDAARDLEIRRGAELYAIIKASAFRRLY</sequence>
<dbReference type="InterPro" id="IPR017871">
    <property type="entry name" value="ABC_transporter-like_CS"/>
</dbReference>
<keyword evidence="1" id="KW-0813">Transport</keyword>
<dbReference type="InterPro" id="IPR005116">
    <property type="entry name" value="Transp-assoc_OB_typ1"/>
</dbReference>
<feature type="domain" description="Mop" evidence="11">
    <location>
        <begin position="287"/>
        <end position="352"/>
    </location>
</feature>
<dbReference type="Proteomes" id="UP001319827">
    <property type="component" value="Chromosome"/>
</dbReference>
<evidence type="ECO:0000256" key="1">
    <source>
        <dbReference type="ARBA" id="ARBA00022448"/>
    </source>
</evidence>
<dbReference type="Pfam" id="PF03459">
    <property type="entry name" value="TOBE"/>
    <property type="match status" value="1"/>
</dbReference>
<evidence type="ECO:0000259" key="10">
    <source>
        <dbReference type="PROSITE" id="PS50893"/>
    </source>
</evidence>
<keyword evidence="5" id="KW-0547">Nucleotide-binding</keyword>
<evidence type="ECO:0000256" key="3">
    <source>
        <dbReference type="ARBA" id="ARBA00022505"/>
    </source>
</evidence>
<dbReference type="InterPro" id="IPR003593">
    <property type="entry name" value="AAA+_ATPase"/>
</dbReference>
<reference evidence="12 13" key="2">
    <citation type="journal article" date="2021" name="Int. J. Syst. Evol. Microbiol.">
        <title>Isolation and Polyphasic Characterization of Desulfuromonas versatilis sp. Nov., an Electrogenic Bacteria Capable of Versatile Metabolism Isolated from a Graphene Oxide-Reducing Enrichment Culture.</title>
        <authorList>
            <person name="Xie L."/>
            <person name="Yoshida N."/>
            <person name="Ishii S."/>
            <person name="Meng L."/>
        </authorList>
    </citation>
    <scope>NUCLEOTIDE SEQUENCE [LARGE SCALE GENOMIC DNA]</scope>
    <source>
        <strain evidence="12 13">NIT-T3</strain>
    </source>
</reference>
<organism evidence="12 13">
    <name type="scientific">Desulfuromonas versatilis</name>
    <dbReference type="NCBI Taxonomy" id="2802975"/>
    <lineage>
        <taxon>Bacteria</taxon>
        <taxon>Pseudomonadati</taxon>
        <taxon>Thermodesulfobacteriota</taxon>
        <taxon>Desulfuromonadia</taxon>
        <taxon>Desulfuromonadales</taxon>
        <taxon>Desulfuromonadaceae</taxon>
        <taxon>Desulfuromonas</taxon>
    </lineage>
</organism>
<dbReference type="PANTHER" id="PTHR43514">
    <property type="entry name" value="ABC TRANSPORTER I FAMILY MEMBER 10"/>
    <property type="match status" value="1"/>
</dbReference>
<dbReference type="InterPro" id="IPR050334">
    <property type="entry name" value="Molybdenum_import_ModC"/>
</dbReference>
<dbReference type="Pfam" id="PF00005">
    <property type="entry name" value="ABC_tran"/>
    <property type="match status" value="1"/>
</dbReference>
<keyword evidence="13" id="KW-1185">Reference proteome</keyword>
<reference evidence="12 13" key="1">
    <citation type="journal article" date="2016" name="C (Basel)">
        <title>Selective Growth of and Electricity Production by Marine Exoelectrogenic Bacteria in Self-Aggregated Hydrogel of Microbially Reduced Graphene Oxide.</title>
        <authorList>
            <person name="Yoshida N."/>
            <person name="Goto Y."/>
            <person name="Miyata Y."/>
        </authorList>
    </citation>
    <scope>NUCLEOTIDE SEQUENCE [LARGE SCALE GENOMIC DNA]</scope>
    <source>
        <strain evidence="12 13">NIT-T3</strain>
    </source>
</reference>
<name>A0ABM8HX61_9BACT</name>
<dbReference type="InterPro" id="IPR027417">
    <property type="entry name" value="P-loop_NTPase"/>
</dbReference>
<accession>A0ABM8HX61</accession>
<keyword evidence="8" id="KW-0472">Membrane</keyword>
<keyword evidence="7" id="KW-1278">Translocase</keyword>
<proteinExistence type="predicted"/>
<dbReference type="InterPro" id="IPR003439">
    <property type="entry name" value="ABC_transporter-like_ATP-bd"/>
</dbReference>
<dbReference type="SMART" id="SM00382">
    <property type="entry name" value="AAA"/>
    <property type="match status" value="1"/>
</dbReference>
<evidence type="ECO:0000259" key="11">
    <source>
        <dbReference type="PROSITE" id="PS51866"/>
    </source>
</evidence>
<keyword evidence="3 9" id="KW-0500">Molybdenum</keyword>
<keyword evidence="4" id="KW-0997">Cell inner membrane</keyword>
<dbReference type="PROSITE" id="PS50893">
    <property type="entry name" value="ABC_TRANSPORTER_2"/>
    <property type="match status" value="1"/>
</dbReference>
<feature type="domain" description="ABC transporter" evidence="10">
    <location>
        <begin position="1"/>
        <end position="233"/>
    </location>
</feature>
<dbReference type="PROSITE" id="PS00211">
    <property type="entry name" value="ABC_TRANSPORTER_1"/>
    <property type="match status" value="1"/>
</dbReference>
<evidence type="ECO:0000256" key="5">
    <source>
        <dbReference type="ARBA" id="ARBA00022741"/>
    </source>
</evidence>
<dbReference type="PANTHER" id="PTHR43514:SF4">
    <property type="entry name" value="ABC TRANSPORTER I FAMILY MEMBER 10"/>
    <property type="match status" value="1"/>
</dbReference>
<dbReference type="RefSeq" id="WP_221249908.1">
    <property type="nucleotide sequence ID" value="NZ_AP024355.1"/>
</dbReference>
<dbReference type="InterPro" id="IPR011868">
    <property type="entry name" value="ModC_ABC_ATP-bd"/>
</dbReference>
<dbReference type="EMBL" id="AP024355">
    <property type="protein sequence ID" value="BCR06533.1"/>
    <property type="molecule type" value="Genomic_DNA"/>
</dbReference>
<protein>
    <submittedName>
        <fullName evidence="12">Molybdate-transporting ATPase</fullName>
    </submittedName>
</protein>
<evidence type="ECO:0000256" key="8">
    <source>
        <dbReference type="ARBA" id="ARBA00023136"/>
    </source>
</evidence>
<evidence type="ECO:0000256" key="7">
    <source>
        <dbReference type="ARBA" id="ARBA00022967"/>
    </source>
</evidence>
<evidence type="ECO:0000256" key="2">
    <source>
        <dbReference type="ARBA" id="ARBA00022475"/>
    </source>
</evidence>
<dbReference type="NCBIfam" id="TIGR02142">
    <property type="entry name" value="modC_ABC"/>
    <property type="match status" value="1"/>
</dbReference>
<evidence type="ECO:0000256" key="9">
    <source>
        <dbReference type="PROSITE-ProRule" id="PRU01213"/>
    </source>
</evidence>